<keyword evidence="3" id="KW-1185">Reference proteome</keyword>
<sequence>MEPPVQQREPGGRPRRWDVLRSSRTYLHRRVPRGEEGSTHHPAQAPAFHVLCVEGRGGDGEHARQRVGRAAGSKEQHGASAGSEGGGDPGVPGSWRVCRRSLRYGGSRGPDCRGGGAGCGVPRDGEGLGRPQEGEAGFVDEKPGSTKGPQGGMGGNGTGGAVEGACWLKKKPERGGGGF</sequence>
<reference evidence="3" key="1">
    <citation type="journal article" date="2017" name="Nat. Commun.">
        <title>The asparagus genome sheds light on the origin and evolution of a young Y chromosome.</title>
        <authorList>
            <person name="Harkess A."/>
            <person name="Zhou J."/>
            <person name="Xu C."/>
            <person name="Bowers J.E."/>
            <person name="Van der Hulst R."/>
            <person name="Ayyampalayam S."/>
            <person name="Mercati F."/>
            <person name="Riccardi P."/>
            <person name="McKain M.R."/>
            <person name="Kakrana A."/>
            <person name="Tang H."/>
            <person name="Ray J."/>
            <person name="Groenendijk J."/>
            <person name="Arikit S."/>
            <person name="Mathioni S.M."/>
            <person name="Nakano M."/>
            <person name="Shan H."/>
            <person name="Telgmann-Rauber A."/>
            <person name="Kanno A."/>
            <person name="Yue Z."/>
            <person name="Chen H."/>
            <person name="Li W."/>
            <person name="Chen Y."/>
            <person name="Xu X."/>
            <person name="Zhang Y."/>
            <person name="Luo S."/>
            <person name="Chen H."/>
            <person name="Gao J."/>
            <person name="Mao Z."/>
            <person name="Pires J.C."/>
            <person name="Luo M."/>
            <person name="Kudrna D."/>
            <person name="Wing R.A."/>
            <person name="Meyers B.C."/>
            <person name="Yi K."/>
            <person name="Kong H."/>
            <person name="Lavrijsen P."/>
            <person name="Sunseri F."/>
            <person name="Falavigna A."/>
            <person name="Ye Y."/>
            <person name="Leebens-Mack J.H."/>
            <person name="Chen G."/>
        </authorList>
    </citation>
    <scope>NUCLEOTIDE SEQUENCE [LARGE SCALE GENOMIC DNA]</scope>
    <source>
        <strain evidence="3">cv. DH0086</strain>
    </source>
</reference>
<feature type="region of interest" description="Disordered" evidence="1">
    <location>
        <begin position="123"/>
        <end position="179"/>
    </location>
</feature>
<evidence type="ECO:0000313" key="3">
    <source>
        <dbReference type="Proteomes" id="UP000243459"/>
    </source>
</evidence>
<dbReference type="Gramene" id="ONK65476">
    <property type="protein sequence ID" value="ONK65476"/>
    <property type="gene ID" value="A4U43_C07F37500"/>
</dbReference>
<proteinExistence type="predicted"/>
<organism evidence="2 3">
    <name type="scientific">Asparagus officinalis</name>
    <name type="common">Garden asparagus</name>
    <dbReference type="NCBI Taxonomy" id="4686"/>
    <lineage>
        <taxon>Eukaryota</taxon>
        <taxon>Viridiplantae</taxon>
        <taxon>Streptophyta</taxon>
        <taxon>Embryophyta</taxon>
        <taxon>Tracheophyta</taxon>
        <taxon>Spermatophyta</taxon>
        <taxon>Magnoliopsida</taxon>
        <taxon>Liliopsida</taxon>
        <taxon>Asparagales</taxon>
        <taxon>Asparagaceae</taxon>
        <taxon>Asparagoideae</taxon>
        <taxon>Asparagus</taxon>
    </lineage>
</organism>
<protein>
    <submittedName>
        <fullName evidence="2">Uncharacterized protein</fullName>
    </submittedName>
</protein>
<feature type="compositionally biased region" description="Gly residues" evidence="1">
    <location>
        <begin position="149"/>
        <end position="162"/>
    </location>
</feature>
<dbReference type="AlphaFoldDB" id="A0A5P1EHX5"/>
<accession>A0A5P1EHX5</accession>
<evidence type="ECO:0000313" key="2">
    <source>
        <dbReference type="EMBL" id="ONK65476.1"/>
    </source>
</evidence>
<feature type="region of interest" description="Disordered" evidence="1">
    <location>
        <begin position="56"/>
        <end position="95"/>
    </location>
</feature>
<feature type="region of interest" description="Disordered" evidence="1">
    <location>
        <begin position="1"/>
        <end position="23"/>
    </location>
</feature>
<dbReference type="EMBL" id="CM007387">
    <property type="protein sequence ID" value="ONK65476.1"/>
    <property type="molecule type" value="Genomic_DNA"/>
</dbReference>
<evidence type="ECO:0000256" key="1">
    <source>
        <dbReference type="SAM" id="MobiDB-lite"/>
    </source>
</evidence>
<gene>
    <name evidence="2" type="ORF">A4U43_C07F37500</name>
</gene>
<dbReference type="Proteomes" id="UP000243459">
    <property type="component" value="Chromosome 7"/>
</dbReference>
<name>A0A5P1EHX5_ASPOF</name>
<feature type="compositionally biased region" description="Basic and acidic residues" evidence="1">
    <location>
        <begin position="10"/>
        <end position="21"/>
    </location>
</feature>